<comment type="similarity">
    <text evidence="1">Belongs to the zinc-containing alcohol dehydrogenase family. Quinone oxidoreductase subfamily.</text>
</comment>
<dbReference type="PANTHER" id="PTHR44573:SF1">
    <property type="entry name" value="NADPH-DEPENDENT ALKENAL_ONE OXIDOREDUCTASE, CHLOROPLASTIC"/>
    <property type="match status" value="1"/>
</dbReference>
<dbReference type="AlphaFoldDB" id="A0AAP0AST8"/>
<accession>A0AAP0AST8</accession>
<evidence type="ECO:0000256" key="1">
    <source>
        <dbReference type="ARBA" id="ARBA00010371"/>
    </source>
</evidence>
<dbReference type="EMBL" id="JBBWWQ010000021">
    <property type="protein sequence ID" value="KAK8913875.1"/>
    <property type="molecule type" value="Genomic_DNA"/>
</dbReference>
<dbReference type="Proteomes" id="UP001418222">
    <property type="component" value="Unassembled WGS sequence"/>
</dbReference>
<keyword evidence="2" id="KW-0560">Oxidoreductase</keyword>
<dbReference type="GO" id="GO:0016628">
    <property type="term" value="F:oxidoreductase activity, acting on the CH-CH group of donors, NAD or NADP as acceptor"/>
    <property type="evidence" value="ECO:0007669"/>
    <property type="project" value="InterPro"/>
</dbReference>
<gene>
    <name evidence="3" type="ORF">KSP39_PZI023471</name>
</gene>
<comment type="caution">
    <text evidence="3">The sequence shown here is derived from an EMBL/GenBank/DDBJ whole genome shotgun (WGS) entry which is preliminary data.</text>
</comment>
<sequence>MKAWVYEDFGDVNVLRLDKTVSVPKIRDDQVLIKVIIATLNHVDYKRRQKKKKGIRIISPSRARPSGVRIDRLDPDRSGAFSKMPPKGRLAGISFPVAACSKAGQDLLSHRRLELGWPGAPLLVPPSARIVWSLILCVVQNTIG</sequence>
<keyword evidence="4" id="KW-1185">Reference proteome</keyword>
<name>A0AAP0AST8_9ASPA</name>
<evidence type="ECO:0000313" key="3">
    <source>
        <dbReference type="EMBL" id="KAK8913875.1"/>
    </source>
</evidence>
<dbReference type="Gene3D" id="3.90.180.10">
    <property type="entry name" value="Medium-chain alcohol dehydrogenases, catalytic domain"/>
    <property type="match status" value="1"/>
</dbReference>
<dbReference type="InterPro" id="IPR011032">
    <property type="entry name" value="GroES-like_sf"/>
</dbReference>
<dbReference type="InterPro" id="IPR044626">
    <property type="entry name" value="AOR-like"/>
</dbReference>
<evidence type="ECO:0000256" key="2">
    <source>
        <dbReference type="ARBA" id="ARBA00023002"/>
    </source>
</evidence>
<reference evidence="3 4" key="1">
    <citation type="journal article" date="2022" name="Nat. Plants">
        <title>Genomes of leafy and leafless Platanthera orchids illuminate the evolution of mycoheterotrophy.</title>
        <authorList>
            <person name="Li M.H."/>
            <person name="Liu K.W."/>
            <person name="Li Z."/>
            <person name="Lu H.C."/>
            <person name="Ye Q.L."/>
            <person name="Zhang D."/>
            <person name="Wang J.Y."/>
            <person name="Li Y.F."/>
            <person name="Zhong Z.M."/>
            <person name="Liu X."/>
            <person name="Yu X."/>
            <person name="Liu D.K."/>
            <person name="Tu X.D."/>
            <person name="Liu B."/>
            <person name="Hao Y."/>
            <person name="Liao X.Y."/>
            <person name="Jiang Y.T."/>
            <person name="Sun W.H."/>
            <person name="Chen J."/>
            <person name="Chen Y.Q."/>
            <person name="Ai Y."/>
            <person name="Zhai J.W."/>
            <person name="Wu S.S."/>
            <person name="Zhou Z."/>
            <person name="Hsiao Y.Y."/>
            <person name="Wu W.L."/>
            <person name="Chen Y.Y."/>
            <person name="Lin Y.F."/>
            <person name="Hsu J.L."/>
            <person name="Li C.Y."/>
            <person name="Wang Z.W."/>
            <person name="Zhao X."/>
            <person name="Zhong W.Y."/>
            <person name="Ma X.K."/>
            <person name="Ma L."/>
            <person name="Huang J."/>
            <person name="Chen G.Z."/>
            <person name="Huang M.Z."/>
            <person name="Huang L."/>
            <person name="Peng D.H."/>
            <person name="Luo Y.B."/>
            <person name="Zou S.Q."/>
            <person name="Chen S.P."/>
            <person name="Lan S."/>
            <person name="Tsai W.C."/>
            <person name="Van de Peer Y."/>
            <person name="Liu Z.J."/>
        </authorList>
    </citation>
    <scope>NUCLEOTIDE SEQUENCE [LARGE SCALE GENOMIC DNA]</scope>
    <source>
        <strain evidence="3">Lor287</strain>
    </source>
</reference>
<evidence type="ECO:0000313" key="4">
    <source>
        <dbReference type="Proteomes" id="UP001418222"/>
    </source>
</evidence>
<organism evidence="3 4">
    <name type="scientific">Platanthera zijinensis</name>
    <dbReference type="NCBI Taxonomy" id="2320716"/>
    <lineage>
        <taxon>Eukaryota</taxon>
        <taxon>Viridiplantae</taxon>
        <taxon>Streptophyta</taxon>
        <taxon>Embryophyta</taxon>
        <taxon>Tracheophyta</taxon>
        <taxon>Spermatophyta</taxon>
        <taxon>Magnoliopsida</taxon>
        <taxon>Liliopsida</taxon>
        <taxon>Asparagales</taxon>
        <taxon>Orchidaceae</taxon>
        <taxon>Orchidoideae</taxon>
        <taxon>Orchideae</taxon>
        <taxon>Orchidinae</taxon>
        <taxon>Platanthera</taxon>
    </lineage>
</organism>
<dbReference type="SUPFAM" id="SSF50129">
    <property type="entry name" value="GroES-like"/>
    <property type="match status" value="1"/>
</dbReference>
<proteinExistence type="inferred from homology"/>
<protein>
    <submittedName>
        <fullName evidence="3">Quinone oxidoreductase-like protein</fullName>
    </submittedName>
</protein>
<dbReference type="PANTHER" id="PTHR44573">
    <property type="entry name" value="NADPH-DEPENDENT ALKENAL/ONE OXIDOREDUCTASE, CHLOROPLASTIC"/>
    <property type="match status" value="1"/>
</dbReference>